<accession>A0ABP9MS96</accession>
<dbReference type="EMBL" id="BAABKE010000004">
    <property type="protein sequence ID" value="GAA5100553.1"/>
    <property type="molecule type" value="Genomic_DNA"/>
</dbReference>
<evidence type="ECO:0000313" key="2">
    <source>
        <dbReference type="Proteomes" id="UP001500631"/>
    </source>
</evidence>
<evidence type="ECO:0000313" key="1">
    <source>
        <dbReference type="EMBL" id="GAA5100553.1"/>
    </source>
</evidence>
<dbReference type="RefSeq" id="WP_077925618.1">
    <property type="nucleotide sequence ID" value="NZ_BAABKE010000004.1"/>
</dbReference>
<name>A0ABP9MS96_9GAMM</name>
<comment type="caution">
    <text evidence="1">The sequence shown here is derived from an EMBL/GenBank/DDBJ whole genome shotgun (WGS) entry which is preliminary data.</text>
</comment>
<protein>
    <submittedName>
        <fullName evidence="1">Uncharacterized protein</fullName>
    </submittedName>
</protein>
<dbReference type="Proteomes" id="UP001500631">
    <property type="component" value="Unassembled WGS sequence"/>
</dbReference>
<keyword evidence="2" id="KW-1185">Reference proteome</keyword>
<reference evidence="2" key="1">
    <citation type="journal article" date="2019" name="Int. J. Syst. Evol. Microbiol.">
        <title>The Global Catalogue of Microorganisms (GCM) 10K type strain sequencing project: providing services to taxonomists for standard genome sequencing and annotation.</title>
        <authorList>
            <consortium name="The Broad Institute Genomics Platform"/>
            <consortium name="The Broad Institute Genome Sequencing Center for Infectious Disease"/>
            <person name="Wu L."/>
            <person name="Ma J."/>
        </authorList>
    </citation>
    <scope>NUCLEOTIDE SEQUENCE [LARGE SCALE GENOMIC DNA]</scope>
    <source>
        <strain evidence="2">JCM 18424</strain>
    </source>
</reference>
<organism evidence="1 2">
    <name type="scientific">Wohlfahrtiimonas larvae</name>
    <dbReference type="NCBI Taxonomy" id="1157986"/>
    <lineage>
        <taxon>Bacteria</taxon>
        <taxon>Pseudomonadati</taxon>
        <taxon>Pseudomonadota</taxon>
        <taxon>Gammaproteobacteria</taxon>
        <taxon>Cardiobacteriales</taxon>
        <taxon>Ignatzschineriaceae</taxon>
        <taxon>Wohlfahrtiimonas</taxon>
    </lineage>
</organism>
<gene>
    <name evidence="1" type="ORF">GCM10023338_15350</name>
</gene>
<proteinExistence type="predicted"/>
<sequence length="83" mass="9905">MMLKKLTLTDTNNNEIRLVRQSFNLSNLNDLEWYYDDLNSRKKFPNEDNIWDQFDQAKVGSIIYDKNKNKLYTVKTRMEGGPI</sequence>